<comment type="caution">
    <text evidence="1">The sequence shown here is derived from an EMBL/GenBank/DDBJ whole genome shotgun (WGS) entry which is preliminary data.</text>
</comment>
<accession>A0A815DFM9</accession>
<dbReference type="AlphaFoldDB" id="A0A815DFM9"/>
<evidence type="ECO:0000313" key="1">
    <source>
        <dbReference type="EMBL" id="CAF1296622.1"/>
    </source>
</evidence>
<protein>
    <submittedName>
        <fullName evidence="1">Uncharacterized protein</fullName>
    </submittedName>
</protein>
<reference evidence="1" key="1">
    <citation type="submission" date="2021-02" db="EMBL/GenBank/DDBJ databases">
        <authorList>
            <person name="Nowell W R."/>
        </authorList>
    </citation>
    <scope>NUCLEOTIDE SEQUENCE</scope>
</reference>
<proteinExistence type="predicted"/>
<name>A0A815DFM9_ADIRI</name>
<gene>
    <name evidence="1" type="ORF">EDS130_LOCUS30380</name>
</gene>
<dbReference type="Proteomes" id="UP000663852">
    <property type="component" value="Unassembled WGS sequence"/>
</dbReference>
<dbReference type="EMBL" id="CAJNOJ010000212">
    <property type="protein sequence ID" value="CAF1296622.1"/>
    <property type="molecule type" value="Genomic_DNA"/>
</dbReference>
<sequence length="115" mass="13044">MGTFLLISLFSTSDKIFFRISYFVALGVKIGIPPVDVNNDHLSDNLVSNCFDHNITTLYSGQGNITLADQQANFRQIRIPYVILYNYDTKRSQVKSSFQPNSVKLMPASYRTVSR</sequence>
<evidence type="ECO:0000313" key="2">
    <source>
        <dbReference type="Proteomes" id="UP000663852"/>
    </source>
</evidence>
<organism evidence="1 2">
    <name type="scientific">Adineta ricciae</name>
    <name type="common">Rotifer</name>
    <dbReference type="NCBI Taxonomy" id="249248"/>
    <lineage>
        <taxon>Eukaryota</taxon>
        <taxon>Metazoa</taxon>
        <taxon>Spiralia</taxon>
        <taxon>Gnathifera</taxon>
        <taxon>Rotifera</taxon>
        <taxon>Eurotatoria</taxon>
        <taxon>Bdelloidea</taxon>
        <taxon>Adinetida</taxon>
        <taxon>Adinetidae</taxon>
        <taxon>Adineta</taxon>
    </lineage>
</organism>